<keyword evidence="1" id="KW-0378">Hydrolase</keyword>
<reference evidence="4 5" key="1">
    <citation type="submission" date="2018-07" db="EMBL/GenBank/DDBJ databases">
        <title>Genomic Encyclopedia of Type Strains, Phase IV (KMG-IV): sequencing the most valuable type-strain genomes for metagenomic binning, comparative biology and taxonomic classification.</title>
        <authorList>
            <person name="Goeker M."/>
        </authorList>
    </citation>
    <scope>NUCLEOTIDE SEQUENCE [LARGE SCALE GENOMIC DNA]</scope>
    <source>
        <strain evidence="4 5">DSM 44290</strain>
    </source>
</reference>
<dbReference type="InterPro" id="IPR000383">
    <property type="entry name" value="Xaa-Pro-like_dom"/>
</dbReference>
<dbReference type="PANTHER" id="PTHR43056">
    <property type="entry name" value="PEPTIDASE S9 PROLYL OLIGOPEPTIDASE"/>
    <property type="match status" value="1"/>
</dbReference>
<dbReference type="GO" id="GO:0008239">
    <property type="term" value="F:dipeptidyl-peptidase activity"/>
    <property type="evidence" value="ECO:0007669"/>
    <property type="project" value="InterPro"/>
</dbReference>
<dbReference type="InterPro" id="IPR029058">
    <property type="entry name" value="AB_hydrolase_fold"/>
</dbReference>
<name>A0A370I6G1_9NOCA</name>
<feature type="chain" id="PRO_5016571509" description="Xaa-Pro dipeptidyl-peptidase C-terminal domain-containing protein" evidence="2">
    <location>
        <begin position="28"/>
        <end position="691"/>
    </location>
</feature>
<dbReference type="SMART" id="SM00939">
    <property type="entry name" value="PepX_C"/>
    <property type="match status" value="1"/>
</dbReference>
<proteinExistence type="predicted"/>
<dbReference type="InterPro" id="IPR050585">
    <property type="entry name" value="Xaa-Pro_dipeptidyl-ppase/CocE"/>
</dbReference>
<dbReference type="PANTHER" id="PTHR43056:SF10">
    <property type="entry name" value="COCE_NOND FAMILY, PUTATIVE (AFU_ORTHOLOGUE AFUA_7G00600)-RELATED"/>
    <property type="match status" value="1"/>
</dbReference>
<dbReference type="Proteomes" id="UP000254869">
    <property type="component" value="Unassembled WGS sequence"/>
</dbReference>
<accession>A0A370I6G1</accession>
<dbReference type="InterPro" id="IPR005674">
    <property type="entry name" value="CocE/Ser_esterase"/>
</dbReference>
<feature type="signal peptide" evidence="2">
    <location>
        <begin position="1"/>
        <end position="27"/>
    </location>
</feature>
<dbReference type="Gene3D" id="2.60.120.260">
    <property type="entry name" value="Galactose-binding domain-like"/>
    <property type="match status" value="1"/>
</dbReference>
<dbReference type="NCBIfam" id="TIGR00976">
    <property type="entry name" value="CocE_NonD"/>
    <property type="match status" value="1"/>
</dbReference>
<dbReference type="RefSeq" id="WP_067999709.1">
    <property type="nucleotide sequence ID" value="NZ_QQBC01000004.1"/>
</dbReference>
<dbReference type="InterPro" id="IPR013736">
    <property type="entry name" value="Xaa-Pro_dipept_C"/>
</dbReference>
<evidence type="ECO:0000256" key="2">
    <source>
        <dbReference type="SAM" id="SignalP"/>
    </source>
</evidence>
<keyword evidence="2" id="KW-0732">Signal</keyword>
<dbReference type="AlphaFoldDB" id="A0A370I6G1"/>
<dbReference type="Pfam" id="PF02129">
    <property type="entry name" value="Peptidase_S15"/>
    <property type="match status" value="1"/>
</dbReference>
<gene>
    <name evidence="4" type="ORF">DFR76_10463</name>
</gene>
<protein>
    <recommendedName>
        <fullName evidence="3">Xaa-Pro dipeptidyl-peptidase C-terminal domain-containing protein</fullName>
    </recommendedName>
</protein>
<evidence type="ECO:0000256" key="1">
    <source>
        <dbReference type="ARBA" id="ARBA00022801"/>
    </source>
</evidence>
<dbReference type="InterPro" id="IPR008979">
    <property type="entry name" value="Galactose-bd-like_sf"/>
</dbReference>
<dbReference type="STRING" id="1210086.GCA_001613105_03988"/>
<evidence type="ECO:0000259" key="3">
    <source>
        <dbReference type="SMART" id="SM00939"/>
    </source>
</evidence>
<dbReference type="SUPFAM" id="SSF53474">
    <property type="entry name" value="alpha/beta-Hydrolases"/>
    <property type="match status" value="1"/>
</dbReference>
<feature type="domain" description="Xaa-Pro dipeptidyl-peptidase C-terminal" evidence="3">
    <location>
        <begin position="413"/>
        <end position="681"/>
    </location>
</feature>
<dbReference type="Gene3D" id="3.40.50.1820">
    <property type="entry name" value="alpha/beta hydrolase"/>
    <property type="match status" value="1"/>
</dbReference>
<organism evidence="4 5">
    <name type="scientific">Nocardia pseudobrasiliensis</name>
    <dbReference type="NCBI Taxonomy" id="45979"/>
    <lineage>
        <taxon>Bacteria</taxon>
        <taxon>Bacillati</taxon>
        <taxon>Actinomycetota</taxon>
        <taxon>Actinomycetes</taxon>
        <taxon>Mycobacteriales</taxon>
        <taxon>Nocardiaceae</taxon>
        <taxon>Nocardia</taxon>
    </lineage>
</organism>
<keyword evidence="5" id="KW-1185">Reference proteome</keyword>
<evidence type="ECO:0000313" key="5">
    <source>
        <dbReference type="Proteomes" id="UP000254869"/>
    </source>
</evidence>
<dbReference type="EMBL" id="QQBC01000004">
    <property type="protein sequence ID" value="RDI66317.1"/>
    <property type="molecule type" value="Genomic_DNA"/>
</dbReference>
<comment type="caution">
    <text evidence="4">The sequence shown here is derived from an EMBL/GenBank/DDBJ whole genome shotgun (WGS) entry which is preliminary data.</text>
</comment>
<dbReference type="Pfam" id="PF08530">
    <property type="entry name" value="PepX_C"/>
    <property type="match status" value="1"/>
</dbReference>
<dbReference type="SUPFAM" id="SSF49785">
    <property type="entry name" value="Galactose-binding domain-like"/>
    <property type="match status" value="1"/>
</dbReference>
<evidence type="ECO:0000313" key="4">
    <source>
        <dbReference type="EMBL" id="RDI66317.1"/>
    </source>
</evidence>
<sequence length="691" mass="73735">MKTATFTHLTVRTLTVTVAAAICTTFAAPSSLATSGEFTGIDGGDLAAAWTAAVDGPQPYSDISVDMAVPITMSDGTVLKADVVRPAHGSAVAQQPGPVILQMQGYGKVVMNLGQVLLHIPGVENVLLPWIASLNLGGTPLSGITDLTRQLDSGAVQAAIQDWDLAKAGYTLVQVDLRGTGTSEGQWQIFGERERRDTSEVMDWITRQPWSDGTIGTMGTSFTAITALQATTQKNPALKAVFSYEGSADIFRDIAGPGGAVGLGFLGFWLLAVNLAKMAPDVESMLAGRFDPAQQLRWLQDRLADPLTFLDVVANAWGSTRVDQLMPKTLDVFRQGSRWRQGLSADPAGITVPTFMADAWFDVFGTTATDAFNAIPLPLEQKKLIMGDGYHSGLGLGGFGHPGMPPRLDVLQRAWFDKWLKGIDNGIDRYSPITVKQQGGGWTGLASFPRAEITYRRMYLDDRPSGTTGTSLYDGSLSAQPLQAGVRDLTVAPGVLGLCSRDTTRIAAGIPALVLACSDDSRIWEANGLTFTSAAVTRPTTLSGPIAVHLNVVHDAADGYWVATVNDVSPDGNSRELTTGQLVASLRQIDDAQSKRSADGDYTVPVPYVDIDRRQTTVPGEPVTLDIALTPTDAVLQPGHRLRVDVYASNFPKGVPPLPALVDSGLRPEHLRLDPDAPSWVNVPLDADVPE</sequence>